<sequence>MRIRDWKERSRIRSCCSPFFLQMNQQENRGRECQHRRRHREEEECEAQREIPMHGVEKILVIHR</sequence>
<reference evidence="1 2" key="1">
    <citation type="submission" date="2019-06" db="EMBL/GenBank/DDBJ databases">
        <title>WGS assembly of Gossypium darwinii.</title>
        <authorList>
            <person name="Chen Z.J."/>
            <person name="Sreedasyam A."/>
            <person name="Ando A."/>
            <person name="Song Q."/>
            <person name="De L."/>
            <person name="Hulse-Kemp A."/>
            <person name="Ding M."/>
            <person name="Ye W."/>
            <person name="Kirkbride R."/>
            <person name="Jenkins J."/>
            <person name="Plott C."/>
            <person name="Lovell J."/>
            <person name="Lin Y.-M."/>
            <person name="Vaughn R."/>
            <person name="Liu B."/>
            <person name="Li W."/>
            <person name="Simpson S."/>
            <person name="Scheffler B."/>
            <person name="Saski C."/>
            <person name="Grover C."/>
            <person name="Hu G."/>
            <person name="Conover J."/>
            <person name="Carlson J."/>
            <person name="Shu S."/>
            <person name="Boston L."/>
            <person name="Williams M."/>
            <person name="Peterson D."/>
            <person name="Mcgee K."/>
            <person name="Jones D."/>
            <person name="Wendel J."/>
            <person name="Stelly D."/>
            <person name="Grimwood J."/>
            <person name="Schmutz J."/>
        </authorList>
    </citation>
    <scope>NUCLEOTIDE SEQUENCE [LARGE SCALE GENOMIC DNA]</scope>
    <source>
        <strain evidence="1">1808015.09</strain>
    </source>
</reference>
<evidence type="ECO:0000313" key="2">
    <source>
        <dbReference type="Proteomes" id="UP000323506"/>
    </source>
</evidence>
<accession>A0A5D2ADT2</accession>
<dbReference type="Proteomes" id="UP000323506">
    <property type="component" value="Chromosome D12"/>
</dbReference>
<organism evidence="1 2">
    <name type="scientific">Gossypium darwinii</name>
    <name type="common">Darwin's cotton</name>
    <name type="synonym">Gossypium barbadense var. darwinii</name>
    <dbReference type="NCBI Taxonomy" id="34276"/>
    <lineage>
        <taxon>Eukaryota</taxon>
        <taxon>Viridiplantae</taxon>
        <taxon>Streptophyta</taxon>
        <taxon>Embryophyta</taxon>
        <taxon>Tracheophyta</taxon>
        <taxon>Spermatophyta</taxon>
        <taxon>Magnoliopsida</taxon>
        <taxon>eudicotyledons</taxon>
        <taxon>Gunneridae</taxon>
        <taxon>Pentapetalae</taxon>
        <taxon>rosids</taxon>
        <taxon>malvids</taxon>
        <taxon>Malvales</taxon>
        <taxon>Malvaceae</taxon>
        <taxon>Malvoideae</taxon>
        <taxon>Gossypium</taxon>
    </lineage>
</organism>
<protein>
    <submittedName>
        <fullName evidence="1">Uncharacterized protein</fullName>
    </submittedName>
</protein>
<keyword evidence="2" id="KW-1185">Reference proteome</keyword>
<dbReference type="AlphaFoldDB" id="A0A5D2ADT2"/>
<name>A0A5D2ADT2_GOSDA</name>
<proteinExistence type="predicted"/>
<evidence type="ECO:0000313" key="1">
    <source>
        <dbReference type="EMBL" id="TYG41522.1"/>
    </source>
</evidence>
<dbReference type="EMBL" id="CM017712">
    <property type="protein sequence ID" value="TYG41522.1"/>
    <property type="molecule type" value="Genomic_DNA"/>
</dbReference>
<gene>
    <name evidence="1" type="ORF">ES288_D12G182000v1</name>
</gene>